<feature type="region of interest" description="Disordered" evidence="1">
    <location>
        <begin position="358"/>
        <end position="391"/>
    </location>
</feature>
<evidence type="ECO:0000256" key="1">
    <source>
        <dbReference type="SAM" id="MobiDB-lite"/>
    </source>
</evidence>
<sequence>MTRLHQGVPHHAHRPVSYSHHAPSRNARTGFADDWHAGRSSRRTGTRHGARQRPDREPATSPISVSERGRAHGVSGAAFALTLLTVSGLASVAVMPCANASAPRALIRRQTSLAVLPQANLTSGIFGLLNLAPSNAQMRDIAPACKPSPDVRPLGNAPLRVAGADAWSASEFAYRRDVQRAVVTLIREAVAASDRETREAFANAEMLMPFRMFLNVEQAAGPQAPARPAQQDRPARRVTFEATHAIVLMLRSPEGQWREYALSLSDEAPGLISEIRNCVPRHTFWPRCYARTHGPTLWGKQWPSIESRIRDDDELRFWTQRAGASISPGWPLPASSVLDSPDMEEIAELLIDTVQQHLPRDRREAPHGSDADAARGSRPRRHASPADAQAAAQAKGLAARMALAGFECLAAVVRPDTLRKDALALLTHLWPESSAANTTHVTHAAHTAHATHATYAHESFESELGRGVQWTLPPDVYVEYRPELTQNGVQVFEIDGVLYGTTVARTRKHASNLRPLDDIRAEAGPYSLCRISRGMGADVDGMCLECHSERRGQVTVTEQGATVTQHQVIEASPVLRLRVAVYSQQFEAPDGRQRFFAFGRLGALDDDDVPHVGPDSPVVDASVYLQTLDGELAFFEQATSEGPVGGWRVHLTLGGMQIAAPFGTYRDRHRTLHGVVQVSHDIYYRFSLPDRQGLQALQHVRLNRRDAQHHDIREYRIAQRHRAAAENAIVLPSISYGETRTLLQLYLRMWEQAPSPAQVWRGLEDIPLSVTEARQAVRQLTRAIEHRVAAARAGERGTGHEAASADQVDGAHAASPPEVDPSLLPTFHRLWTHWQRFPTQADAFVNAIARDFVSRPSPLAVWSQLPFTGDVQTTREVLSLFEEVFPGMSGLQALVTGRARAVRDVHDRLRALSRNANIALAEVTLADGTRVIYYCMSGLQRASLPTNAPMHSPTSAATNAATNSATNAATNKSQNTSQTASQSASQSASKNASKNAPTVRFVDAGRAYAQREQNVIHQQLGSAGVRRSGDPTEPPELRFVVADANMPTYHAASGEAKSRTLDTERLILAQIYADHPSGEGVVRSIVMCSRMPFCDSCAVNLAMAPYHYPDPELRFYYVAPPSRNRAQTPAIPTPATTTSRATPAPRRRPGANAAHVHSTL</sequence>
<accession>A0A5E4RD98</accession>
<feature type="compositionally biased region" description="Low complexity" evidence="1">
    <location>
        <begin position="952"/>
        <end position="996"/>
    </location>
</feature>
<evidence type="ECO:0000313" key="3">
    <source>
        <dbReference type="Proteomes" id="UP000406256"/>
    </source>
</evidence>
<feature type="region of interest" description="Disordered" evidence="1">
    <location>
        <begin position="946"/>
        <end position="996"/>
    </location>
</feature>
<organism evidence="2 3">
    <name type="scientific">Pandoraea anhela</name>
    <dbReference type="NCBI Taxonomy" id="2508295"/>
    <lineage>
        <taxon>Bacteria</taxon>
        <taxon>Pseudomonadati</taxon>
        <taxon>Pseudomonadota</taxon>
        <taxon>Betaproteobacteria</taxon>
        <taxon>Burkholderiales</taxon>
        <taxon>Burkholderiaceae</taxon>
        <taxon>Pandoraea</taxon>
    </lineage>
</organism>
<name>A0A5E4RD98_9BURK</name>
<dbReference type="OrthoDB" id="8932323at2"/>
<dbReference type="RefSeq" id="WP_150666957.1">
    <property type="nucleotide sequence ID" value="NZ_CABPSB010000001.1"/>
</dbReference>
<feature type="compositionally biased region" description="Low complexity" evidence="1">
    <location>
        <begin position="1125"/>
        <end position="1154"/>
    </location>
</feature>
<dbReference type="Proteomes" id="UP000406256">
    <property type="component" value="Unassembled WGS sequence"/>
</dbReference>
<protein>
    <submittedName>
        <fullName evidence="2">Uncharacterized protein</fullName>
    </submittedName>
</protein>
<gene>
    <name evidence="2" type="ORF">PAN31108_00097</name>
</gene>
<reference evidence="2 3" key="1">
    <citation type="submission" date="2019-08" db="EMBL/GenBank/DDBJ databases">
        <authorList>
            <person name="Peeters C."/>
        </authorList>
    </citation>
    <scope>NUCLEOTIDE SEQUENCE [LARGE SCALE GENOMIC DNA]</scope>
    <source>
        <strain evidence="2 3">LMG 31108</strain>
    </source>
</reference>
<feature type="region of interest" description="Disordered" evidence="1">
    <location>
        <begin position="1125"/>
        <end position="1160"/>
    </location>
</feature>
<proteinExistence type="predicted"/>
<feature type="compositionally biased region" description="Basic residues" evidence="1">
    <location>
        <begin position="39"/>
        <end position="51"/>
    </location>
</feature>
<dbReference type="AlphaFoldDB" id="A0A5E4RD98"/>
<dbReference type="EMBL" id="CABPSB010000001">
    <property type="protein sequence ID" value="VVD60771.1"/>
    <property type="molecule type" value="Genomic_DNA"/>
</dbReference>
<feature type="region of interest" description="Disordered" evidence="1">
    <location>
        <begin position="791"/>
        <end position="818"/>
    </location>
</feature>
<feature type="region of interest" description="Disordered" evidence="1">
    <location>
        <begin position="1"/>
        <end position="69"/>
    </location>
</feature>
<evidence type="ECO:0000313" key="2">
    <source>
        <dbReference type="EMBL" id="VVD60771.1"/>
    </source>
</evidence>
<feature type="compositionally biased region" description="Basic and acidic residues" evidence="1">
    <location>
        <begin position="358"/>
        <end position="375"/>
    </location>
</feature>
<keyword evidence="3" id="KW-1185">Reference proteome</keyword>